<protein>
    <submittedName>
        <fullName evidence="1">Uncharacterized protein</fullName>
    </submittedName>
</protein>
<reference evidence="2" key="1">
    <citation type="submission" date="2016-10" db="EMBL/GenBank/DDBJ databases">
        <authorList>
            <person name="Varghese N."/>
            <person name="Submissions S."/>
        </authorList>
    </citation>
    <scope>NUCLEOTIDE SEQUENCE [LARGE SCALE GENOMIC DNA]</scope>
    <source>
        <strain evidence="2">Gh-67</strain>
    </source>
</reference>
<keyword evidence="2" id="KW-1185">Reference proteome</keyword>
<proteinExistence type="predicted"/>
<accession>A0A1G8ALL1</accession>
<name>A0A1G8ALL1_9SPHI</name>
<gene>
    <name evidence="1" type="ORF">SAMN05192573_107241</name>
</gene>
<dbReference type="Proteomes" id="UP000199705">
    <property type="component" value="Unassembled WGS sequence"/>
</dbReference>
<evidence type="ECO:0000313" key="1">
    <source>
        <dbReference type="EMBL" id="SDH21915.1"/>
    </source>
</evidence>
<dbReference type="EMBL" id="FNCG01000007">
    <property type="protein sequence ID" value="SDH21915.1"/>
    <property type="molecule type" value="Genomic_DNA"/>
</dbReference>
<organism evidence="1 2">
    <name type="scientific">Mucilaginibacter gossypii</name>
    <dbReference type="NCBI Taxonomy" id="551996"/>
    <lineage>
        <taxon>Bacteria</taxon>
        <taxon>Pseudomonadati</taxon>
        <taxon>Bacteroidota</taxon>
        <taxon>Sphingobacteriia</taxon>
        <taxon>Sphingobacteriales</taxon>
        <taxon>Sphingobacteriaceae</taxon>
        <taxon>Mucilaginibacter</taxon>
    </lineage>
</organism>
<evidence type="ECO:0000313" key="2">
    <source>
        <dbReference type="Proteomes" id="UP000199705"/>
    </source>
</evidence>
<sequence>MDEIRMIELRLPVINSAVKLNNHLDLSQHLLMQPVNRLMSGPSSIIMTSYTVKLSGSLPYSEIRHPAG</sequence>
<dbReference type="AlphaFoldDB" id="A0A1G8ALL1"/>